<evidence type="ECO:0000256" key="1">
    <source>
        <dbReference type="SAM" id="MobiDB-lite"/>
    </source>
</evidence>
<accession>A0A8X6SC53</accession>
<comment type="caution">
    <text evidence="2">The sequence shown here is derived from an EMBL/GenBank/DDBJ whole genome shotgun (WGS) entry which is preliminary data.</text>
</comment>
<sequence>MGDSSPIEAKSIRVAQASEGEPSLPESQRGEEKQEKDKSVEKEKKERGKDHWVPRGRDARTYLKKESP</sequence>
<keyword evidence="3" id="KW-1185">Reference proteome</keyword>
<evidence type="ECO:0000313" key="3">
    <source>
        <dbReference type="Proteomes" id="UP000887159"/>
    </source>
</evidence>
<dbReference type="AlphaFoldDB" id="A0A8X6SC53"/>
<gene>
    <name evidence="2" type="ORF">TNCV_810831</name>
</gene>
<dbReference type="Proteomes" id="UP000887159">
    <property type="component" value="Unassembled WGS sequence"/>
</dbReference>
<evidence type="ECO:0000313" key="2">
    <source>
        <dbReference type="EMBL" id="GFY08650.1"/>
    </source>
</evidence>
<organism evidence="2 3">
    <name type="scientific">Trichonephila clavipes</name>
    <name type="common">Golden silk orbweaver</name>
    <name type="synonym">Nephila clavipes</name>
    <dbReference type="NCBI Taxonomy" id="2585209"/>
    <lineage>
        <taxon>Eukaryota</taxon>
        <taxon>Metazoa</taxon>
        <taxon>Ecdysozoa</taxon>
        <taxon>Arthropoda</taxon>
        <taxon>Chelicerata</taxon>
        <taxon>Arachnida</taxon>
        <taxon>Araneae</taxon>
        <taxon>Araneomorphae</taxon>
        <taxon>Entelegynae</taxon>
        <taxon>Araneoidea</taxon>
        <taxon>Nephilidae</taxon>
        <taxon>Trichonephila</taxon>
    </lineage>
</organism>
<feature type="region of interest" description="Disordered" evidence="1">
    <location>
        <begin position="1"/>
        <end position="68"/>
    </location>
</feature>
<dbReference type="EMBL" id="BMAU01021282">
    <property type="protein sequence ID" value="GFY08650.1"/>
    <property type="molecule type" value="Genomic_DNA"/>
</dbReference>
<feature type="compositionally biased region" description="Basic and acidic residues" evidence="1">
    <location>
        <begin position="28"/>
        <end position="68"/>
    </location>
</feature>
<reference evidence="2" key="1">
    <citation type="submission" date="2020-08" db="EMBL/GenBank/DDBJ databases">
        <title>Multicomponent nature underlies the extraordinary mechanical properties of spider dragline silk.</title>
        <authorList>
            <person name="Kono N."/>
            <person name="Nakamura H."/>
            <person name="Mori M."/>
            <person name="Yoshida Y."/>
            <person name="Ohtoshi R."/>
            <person name="Malay A.D."/>
            <person name="Moran D.A.P."/>
            <person name="Tomita M."/>
            <person name="Numata K."/>
            <person name="Arakawa K."/>
        </authorList>
    </citation>
    <scope>NUCLEOTIDE SEQUENCE</scope>
</reference>
<proteinExistence type="predicted"/>
<name>A0A8X6SC53_TRICX</name>
<protein>
    <submittedName>
        <fullName evidence="2">Uncharacterized protein</fullName>
    </submittedName>
</protein>